<proteinExistence type="predicted"/>
<keyword evidence="1" id="KW-1133">Transmembrane helix</keyword>
<feature type="transmembrane region" description="Helical" evidence="1">
    <location>
        <begin position="6"/>
        <end position="24"/>
    </location>
</feature>
<dbReference type="EMBL" id="JMQM01000001">
    <property type="protein sequence ID" value="KFB11446.1"/>
    <property type="molecule type" value="Genomic_DNA"/>
</dbReference>
<organism evidence="2 3">
    <name type="scientific">Nitratireductor basaltis</name>
    <dbReference type="NCBI Taxonomy" id="472175"/>
    <lineage>
        <taxon>Bacteria</taxon>
        <taxon>Pseudomonadati</taxon>
        <taxon>Pseudomonadota</taxon>
        <taxon>Alphaproteobacteria</taxon>
        <taxon>Hyphomicrobiales</taxon>
        <taxon>Phyllobacteriaceae</taxon>
        <taxon>Nitratireductor</taxon>
    </lineage>
</organism>
<name>A0A084UER0_9HYPH</name>
<keyword evidence="1" id="KW-0812">Transmembrane</keyword>
<keyword evidence="1" id="KW-0472">Membrane</keyword>
<dbReference type="PATRIC" id="fig|472175.3.peg.2487"/>
<protein>
    <submittedName>
        <fullName evidence="2">Putative membrane protein</fullName>
    </submittedName>
</protein>
<comment type="caution">
    <text evidence="2">The sequence shown here is derived from an EMBL/GenBank/DDBJ whole genome shotgun (WGS) entry which is preliminary data.</text>
</comment>
<reference evidence="2 3" key="1">
    <citation type="submission" date="2014-05" db="EMBL/GenBank/DDBJ databases">
        <title>Draft Genome Sequence of Nitratireductor basaltis Strain UMTGB225, A Marine Bacterium Isolated from Green Barrel Tunicate.</title>
        <authorList>
            <person name="Gan H.Y."/>
        </authorList>
    </citation>
    <scope>NUCLEOTIDE SEQUENCE [LARGE SCALE GENOMIC DNA]</scope>
    <source>
        <strain evidence="2 3">UMTGB225</strain>
    </source>
</reference>
<dbReference type="Proteomes" id="UP000053675">
    <property type="component" value="Unassembled WGS sequence"/>
</dbReference>
<accession>A0A084UER0</accession>
<gene>
    <name evidence="2" type="ORF">EL18_02494</name>
</gene>
<sequence>MNIAFALFYLVYTFVLNWLYDVIFPIEEKATGDVSEAGEREAAR</sequence>
<evidence type="ECO:0000313" key="2">
    <source>
        <dbReference type="EMBL" id="KFB11446.1"/>
    </source>
</evidence>
<keyword evidence="3" id="KW-1185">Reference proteome</keyword>
<evidence type="ECO:0000256" key="1">
    <source>
        <dbReference type="SAM" id="Phobius"/>
    </source>
</evidence>
<dbReference type="AlphaFoldDB" id="A0A084UER0"/>
<evidence type="ECO:0000313" key="3">
    <source>
        <dbReference type="Proteomes" id="UP000053675"/>
    </source>
</evidence>